<dbReference type="PANTHER" id="PTHR36582">
    <property type="entry name" value="ANTITOXIN PARD"/>
    <property type="match status" value="1"/>
</dbReference>
<comment type="caution">
    <text evidence="3">The sequence shown here is derived from an EMBL/GenBank/DDBJ whole genome shotgun (WGS) entry which is preliminary data.</text>
</comment>
<dbReference type="CDD" id="cd22231">
    <property type="entry name" value="RHH_NikR_HicB-like"/>
    <property type="match status" value="1"/>
</dbReference>
<keyword evidence="4" id="KW-1185">Reference proteome</keyword>
<dbReference type="RefSeq" id="WP_114468275.1">
    <property type="nucleotide sequence ID" value="NZ_QPJK01000003.1"/>
</dbReference>
<reference evidence="3 4" key="1">
    <citation type="submission" date="2018-07" db="EMBL/GenBank/DDBJ databases">
        <title>Genomic Encyclopedia of Type Strains, Phase IV (KMG-IV): sequencing the most valuable type-strain genomes for metagenomic binning, comparative biology and taxonomic classification.</title>
        <authorList>
            <person name="Goeker M."/>
        </authorList>
    </citation>
    <scope>NUCLEOTIDE SEQUENCE [LARGE SCALE GENOMIC DNA]</scope>
    <source>
        <strain evidence="3 4">DSM 21634</strain>
    </source>
</reference>
<dbReference type="Pfam" id="PF03693">
    <property type="entry name" value="ParD_antitoxin"/>
    <property type="match status" value="1"/>
</dbReference>
<accession>A0A368XYG4</accession>
<dbReference type="InterPro" id="IPR022789">
    <property type="entry name" value="ParD"/>
</dbReference>
<dbReference type="InterPro" id="IPR010985">
    <property type="entry name" value="Ribbon_hlx_hlx"/>
</dbReference>
<name>A0A368XYG4_9BURK</name>
<gene>
    <name evidence="3" type="ORF">DES41_103503</name>
</gene>
<dbReference type="InterPro" id="IPR038296">
    <property type="entry name" value="ParD_sf"/>
</dbReference>
<dbReference type="Proteomes" id="UP000252884">
    <property type="component" value="Unassembled WGS sequence"/>
</dbReference>
<organism evidence="3 4">
    <name type="scientific">Pseudorhodoferax soli</name>
    <dbReference type="NCBI Taxonomy" id="545864"/>
    <lineage>
        <taxon>Bacteria</taxon>
        <taxon>Pseudomonadati</taxon>
        <taxon>Pseudomonadota</taxon>
        <taxon>Betaproteobacteria</taxon>
        <taxon>Burkholderiales</taxon>
        <taxon>Comamonadaceae</taxon>
    </lineage>
</organism>
<dbReference type="SUPFAM" id="SSF47598">
    <property type="entry name" value="Ribbon-helix-helix"/>
    <property type="match status" value="1"/>
</dbReference>
<evidence type="ECO:0000313" key="3">
    <source>
        <dbReference type="EMBL" id="RCW72895.1"/>
    </source>
</evidence>
<dbReference type="AlphaFoldDB" id="A0A368XYG4"/>
<dbReference type="OrthoDB" id="9815501at2"/>
<dbReference type="EMBL" id="QPJK01000003">
    <property type="protein sequence ID" value="RCW72895.1"/>
    <property type="molecule type" value="Genomic_DNA"/>
</dbReference>
<dbReference type="Gene3D" id="6.10.10.120">
    <property type="entry name" value="Antitoxin ParD1-like"/>
    <property type="match status" value="1"/>
</dbReference>
<dbReference type="GO" id="GO:0006355">
    <property type="term" value="P:regulation of DNA-templated transcription"/>
    <property type="evidence" value="ECO:0007669"/>
    <property type="project" value="InterPro"/>
</dbReference>
<evidence type="ECO:0000256" key="2">
    <source>
        <dbReference type="ARBA" id="ARBA00022649"/>
    </source>
</evidence>
<evidence type="ECO:0000256" key="1">
    <source>
        <dbReference type="ARBA" id="ARBA00008580"/>
    </source>
</evidence>
<evidence type="ECO:0000313" key="4">
    <source>
        <dbReference type="Proteomes" id="UP000252884"/>
    </source>
</evidence>
<sequence length="85" mass="9394">MTRNTSISLGDHFGDFIDAQIVQGRYGSASEVVRAGLRLLEEQETRLKALRQALEAGERSGPSKAFDFDEFLAGKHQALRESESP</sequence>
<comment type="similarity">
    <text evidence="1">Belongs to the ParD antitoxin family.</text>
</comment>
<keyword evidence="2" id="KW-1277">Toxin-antitoxin system</keyword>
<proteinExistence type="inferred from homology"/>
<dbReference type="PANTHER" id="PTHR36582:SF2">
    <property type="entry name" value="ANTITOXIN PARD"/>
    <property type="match status" value="1"/>
</dbReference>
<protein>
    <submittedName>
        <fullName evidence="3">Antitoxin ParD1/3/4</fullName>
    </submittedName>
</protein>
<dbReference type="NCBIfam" id="TIGR02606">
    <property type="entry name" value="antidote_CC2985"/>
    <property type="match status" value="1"/>
</dbReference>